<feature type="region of interest" description="Disordered" evidence="3">
    <location>
        <begin position="467"/>
        <end position="509"/>
    </location>
</feature>
<reference evidence="4" key="3">
    <citation type="submission" date="2025-09" db="UniProtKB">
        <authorList>
            <consortium name="Ensembl"/>
        </authorList>
    </citation>
    <scope>IDENTIFICATION</scope>
</reference>
<evidence type="ECO:0000256" key="2">
    <source>
        <dbReference type="ARBA" id="ARBA00022737"/>
    </source>
</evidence>
<accession>A0A4W2C0Y1</accession>
<dbReference type="GO" id="GO:0005737">
    <property type="term" value="C:cytoplasm"/>
    <property type="evidence" value="ECO:0007669"/>
    <property type="project" value="TreeGrafter"/>
</dbReference>
<dbReference type="InterPro" id="IPR001611">
    <property type="entry name" value="Leu-rich_rpt"/>
</dbReference>
<reference evidence="4" key="2">
    <citation type="submission" date="2025-08" db="UniProtKB">
        <authorList>
            <consortium name="Ensembl"/>
        </authorList>
    </citation>
    <scope>IDENTIFICATION</scope>
</reference>
<dbReference type="AlphaFoldDB" id="A0A4W2C0Y1"/>
<keyword evidence="2" id="KW-0677">Repeat</keyword>
<dbReference type="InterPro" id="IPR032675">
    <property type="entry name" value="LRR_dom_sf"/>
</dbReference>
<dbReference type="STRING" id="30522.A0A4W2C0Y1"/>
<dbReference type="InterPro" id="IPR050216">
    <property type="entry name" value="LRR_domain-containing"/>
</dbReference>
<dbReference type="PROSITE" id="PS51450">
    <property type="entry name" value="LRR"/>
    <property type="match status" value="1"/>
</dbReference>
<keyword evidence="5" id="KW-1185">Reference proteome</keyword>
<keyword evidence="1" id="KW-0433">Leucine-rich repeat</keyword>
<proteinExistence type="predicted"/>
<dbReference type="Ensembl" id="ENSBIXT00000003875.1">
    <property type="protein sequence ID" value="ENSBIXP00000006382.1"/>
    <property type="gene ID" value="ENSBIXG00000012494.1"/>
</dbReference>
<dbReference type="Pfam" id="PF13855">
    <property type="entry name" value="LRR_8"/>
    <property type="match status" value="1"/>
</dbReference>
<feature type="region of interest" description="Disordered" evidence="3">
    <location>
        <begin position="1"/>
        <end position="27"/>
    </location>
</feature>
<feature type="compositionally biased region" description="Basic and acidic residues" evidence="3">
    <location>
        <begin position="227"/>
        <end position="237"/>
    </location>
</feature>
<evidence type="ECO:0000256" key="3">
    <source>
        <dbReference type="SAM" id="MobiDB-lite"/>
    </source>
</evidence>
<gene>
    <name evidence="4" type="primary">LRRC27</name>
</gene>
<evidence type="ECO:0000313" key="4">
    <source>
        <dbReference type="Ensembl" id="ENSBIXP00000006382.1"/>
    </source>
</evidence>
<feature type="compositionally biased region" description="Gly residues" evidence="3">
    <location>
        <begin position="402"/>
        <end position="420"/>
    </location>
</feature>
<organism evidence="4 5">
    <name type="scientific">Bos indicus x Bos taurus</name>
    <name type="common">Hybrid cattle</name>
    <dbReference type="NCBI Taxonomy" id="30522"/>
    <lineage>
        <taxon>Eukaryota</taxon>
        <taxon>Metazoa</taxon>
        <taxon>Chordata</taxon>
        <taxon>Craniata</taxon>
        <taxon>Vertebrata</taxon>
        <taxon>Euteleostomi</taxon>
        <taxon>Mammalia</taxon>
        <taxon>Eutheria</taxon>
        <taxon>Laurasiatheria</taxon>
        <taxon>Artiodactyla</taxon>
        <taxon>Ruminantia</taxon>
        <taxon>Pecora</taxon>
        <taxon>Bovidae</taxon>
        <taxon>Bovinae</taxon>
        <taxon>Bos</taxon>
    </lineage>
</organism>
<dbReference type="Gene3D" id="3.80.10.10">
    <property type="entry name" value="Ribonuclease Inhibitor"/>
    <property type="match status" value="1"/>
</dbReference>
<feature type="compositionally biased region" description="Polar residues" evidence="3">
    <location>
        <begin position="469"/>
        <end position="490"/>
    </location>
</feature>
<protein>
    <submittedName>
        <fullName evidence="4">Leucine rich repeat containing 27</fullName>
    </submittedName>
</protein>
<sequence>MEGSGSLSVPCGAGDRESQAGSKPASASRDVHQGVIFSSSAILDLSQSGLHHFGEIFKVPNLKQLHLQRNALCTIPKDFFQLLPNLSWLDLRFNRITALPSGIGCHKHLKTLLLERNPIRMLPVELGSVTTLKALSLRHCPLEFPPPLVVQRGLVAILTFLQICAADHEAPHDGSPRVKKMTIRDLPQPLLELSEEHVPNKETIRSQEPKGSMVTEKADFFPPVETLDPHEPRRSTEPPEDWPSEEEIRRFWKLRQEIVENEQAGALGNQLLPAELPPSLRAALSSRGKPLPRPRPLCRMKIPSFQGVLPELDSTRQALVRTSQLGKSRGLALQELRERQAQEQSKRDKRLLQEWRESTQVMRRRQEEPGSLPAPPPRRNPVRGGQGGGARVGEGAPAEVRGGWGRGRPLGGTRYLGGKGCPRRGEGSGGEGASAEEPRSRVGGGEGAGPRPGTRVKAACLAKPVSWRSCPSASGDLTQKTETTSSSTLSRAPPAAPLQPRCPASQELPVGAQTTSPKLIPHLPAAQAWVLPEGESLLCSVLWGAVPSWEPPTGLLIPRPSEGCPRPPPHPVPPTGHPEAWPVLCCAPQAALSWRPGLITGSAQGSLVSAAPHPCM</sequence>
<dbReference type="PANTHER" id="PTHR48051">
    <property type="match status" value="1"/>
</dbReference>
<evidence type="ECO:0000313" key="5">
    <source>
        <dbReference type="Proteomes" id="UP000314981"/>
    </source>
</evidence>
<dbReference type="InterPro" id="IPR003591">
    <property type="entry name" value="Leu-rich_rpt_typical-subtyp"/>
</dbReference>
<feature type="region of interest" description="Disordered" evidence="3">
    <location>
        <begin position="223"/>
        <end position="244"/>
    </location>
</feature>
<feature type="region of interest" description="Disordered" evidence="3">
    <location>
        <begin position="357"/>
        <end position="455"/>
    </location>
</feature>
<dbReference type="SUPFAM" id="SSF52058">
    <property type="entry name" value="L domain-like"/>
    <property type="match status" value="1"/>
</dbReference>
<name>A0A4W2C0Y1_BOBOX</name>
<dbReference type="SMART" id="SM00369">
    <property type="entry name" value="LRR_TYP"/>
    <property type="match status" value="3"/>
</dbReference>
<reference evidence="4 5" key="1">
    <citation type="submission" date="2018-11" db="EMBL/GenBank/DDBJ databases">
        <title>Haplotype-resolved cattle genomes.</title>
        <authorList>
            <person name="Low W.Y."/>
            <person name="Tearle R."/>
            <person name="Bickhart D.M."/>
            <person name="Rosen B.D."/>
            <person name="Koren S."/>
            <person name="Rhie A."/>
            <person name="Hiendleder S."/>
            <person name="Phillippy A.M."/>
            <person name="Smith T.P.L."/>
            <person name="Williams J.L."/>
        </authorList>
    </citation>
    <scope>NUCLEOTIDE SEQUENCE [LARGE SCALE GENOMIC DNA]</scope>
</reference>
<evidence type="ECO:0000256" key="1">
    <source>
        <dbReference type="ARBA" id="ARBA00022614"/>
    </source>
</evidence>
<dbReference type="Proteomes" id="UP000314981">
    <property type="component" value="Chromosome 26"/>
</dbReference>
<dbReference type="PANTHER" id="PTHR48051:SF35">
    <property type="entry name" value="LEUCINE-RICH REPEAT-CONTAINING PROTEIN 27"/>
    <property type="match status" value="1"/>
</dbReference>